<feature type="domain" description="Major facilitator superfamily (MFS) profile" evidence="7">
    <location>
        <begin position="49"/>
        <end position="444"/>
    </location>
</feature>
<dbReference type="eggNOG" id="COG2211">
    <property type="taxonomic scope" value="Bacteria"/>
</dbReference>
<dbReference type="InterPro" id="IPR011701">
    <property type="entry name" value="MFS"/>
</dbReference>
<dbReference type="PROSITE" id="PS00216">
    <property type="entry name" value="SUGAR_TRANSPORT_1"/>
    <property type="match status" value="1"/>
</dbReference>
<feature type="transmembrane region" description="Helical" evidence="6">
    <location>
        <begin position="421"/>
        <end position="440"/>
    </location>
</feature>
<dbReference type="PANTHER" id="PTHR23528:SF1">
    <property type="entry name" value="MAJOR FACILITATOR SUPERFAMILY (MFS) PROFILE DOMAIN-CONTAINING PROTEIN"/>
    <property type="match status" value="1"/>
</dbReference>
<evidence type="ECO:0000256" key="4">
    <source>
        <dbReference type="ARBA" id="ARBA00022989"/>
    </source>
</evidence>
<evidence type="ECO:0000313" key="8">
    <source>
        <dbReference type="EMBL" id="KFI39709.1"/>
    </source>
</evidence>
<dbReference type="PROSITE" id="PS50850">
    <property type="entry name" value="MFS"/>
    <property type="match status" value="1"/>
</dbReference>
<dbReference type="EMBL" id="JGYK01000001">
    <property type="protein sequence ID" value="KFI39709.1"/>
    <property type="molecule type" value="Genomic_DNA"/>
</dbReference>
<feature type="transmembrane region" description="Helical" evidence="6">
    <location>
        <begin position="47"/>
        <end position="69"/>
    </location>
</feature>
<keyword evidence="5 6" id="KW-0472">Membrane</keyword>
<feature type="transmembrane region" description="Helical" evidence="6">
    <location>
        <begin position="208"/>
        <end position="228"/>
    </location>
</feature>
<keyword evidence="4 6" id="KW-1133">Transmembrane helix</keyword>
<dbReference type="KEGG" id="bact:AB656_00660"/>
<dbReference type="AlphaFoldDB" id="A0A086YZK9"/>
<dbReference type="InterPro" id="IPR020846">
    <property type="entry name" value="MFS_dom"/>
</dbReference>
<dbReference type="RefSeq" id="WP_033503881.1">
    <property type="nucleotide sequence ID" value="NZ_CP011786.1"/>
</dbReference>
<feature type="transmembrane region" description="Helical" evidence="6">
    <location>
        <begin position="394"/>
        <end position="415"/>
    </location>
</feature>
<proteinExistence type="inferred from homology"/>
<feature type="transmembrane region" description="Helical" evidence="6">
    <location>
        <begin position="297"/>
        <end position="319"/>
    </location>
</feature>
<comment type="similarity">
    <text evidence="2">Belongs to the major facilitator superfamily. TCR/Tet family.</text>
</comment>
<evidence type="ECO:0000256" key="3">
    <source>
        <dbReference type="ARBA" id="ARBA00022692"/>
    </source>
</evidence>
<dbReference type="InterPro" id="IPR001958">
    <property type="entry name" value="Tet-R_TetA/multi-R_MdtG-like"/>
</dbReference>
<feature type="transmembrane region" description="Helical" evidence="6">
    <location>
        <begin position="143"/>
        <end position="167"/>
    </location>
</feature>
<dbReference type="Proteomes" id="UP000029015">
    <property type="component" value="Unassembled WGS sequence"/>
</dbReference>
<dbReference type="GO" id="GO:0005886">
    <property type="term" value="C:plasma membrane"/>
    <property type="evidence" value="ECO:0007669"/>
    <property type="project" value="UniProtKB-SubCell"/>
</dbReference>
<evidence type="ECO:0000256" key="2">
    <source>
        <dbReference type="ARBA" id="ARBA00007520"/>
    </source>
</evidence>
<dbReference type="STRING" id="1437605.AB656_00660"/>
<evidence type="ECO:0000313" key="9">
    <source>
        <dbReference type="Proteomes" id="UP000029015"/>
    </source>
</evidence>
<keyword evidence="3 6" id="KW-0812">Transmembrane</keyword>
<dbReference type="PATRIC" id="fig|1437605.7.peg.133"/>
<dbReference type="InterPro" id="IPR036259">
    <property type="entry name" value="MFS_trans_sf"/>
</dbReference>
<dbReference type="PRINTS" id="PR01035">
    <property type="entry name" value="TCRTETA"/>
</dbReference>
<accession>A0A086YZK9</accession>
<dbReference type="SUPFAM" id="SSF103473">
    <property type="entry name" value="MFS general substrate transporter"/>
    <property type="match status" value="1"/>
</dbReference>
<comment type="caution">
    <text evidence="8">The sequence shown here is derived from an EMBL/GenBank/DDBJ whole genome shotgun (WGS) entry which is preliminary data.</text>
</comment>
<dbReference type="Pfam" id="PF07690">
    <property type="entry name" value="MFS_1"/>
    <property type="match status" value="1"/>
</dbReference>
<feature type="transmembrane region" description="Helical" evidence="6">
    <location>
        <begin position="84"/>
        <end position="107"/>
    </location>
</feature>
<evidence type="ECO:0000259" key="7">
    <source>
        <dbReference type="PROSITE" id="PS50850"/>
    </source>
</evidence>
<feature type="transmembrane region" description="Helical" evidence="6">
    <location>
        <begin position="179"/>
        <end position="202"/>
    </location>
</feature>
<comment type="subcellular location">
    <subcellularLocation>
        <location evidence="1">Cell membrane</location>
        <topology evidence="1">Multi-pass membrane protein</topology>
    </subcellularLocation>
</comment>
<evidence type="ECO:0000256" key="5">
    <source>
        <dbReference type="ARBA" id="ARBA00023136"/>
    </source>
</evidence>
<sequence length="444" mass="46733">MNDSAIRTASAQERLAAHQAAIAAAEKDPTLSPETGKPVDKKTIIRFGLSFLLFGVFWMSGLGIVSFVLLPEHLKQVPGVSPEYLIGVVNACTAVASLVSNLLFGNFSDRSRSRYGRRTPWVLGGAVLGGVTLFLTGMTTNPVLLTIVYCLCMFGLNCMIAPLVAVLSDRVPSGVRGTLSAFYGAGSTVGSPIGSLLGAAFVSHMVSGFALAGLLMFLGGIVSILIMPKEQSADYLPKDSGSLIDVVKSFQPPRLHGAHDFYKAFVGRLCMLLSYQMISTYQMYIVEKYVGQTVKEAAGTIAVMSVITMIVTLVGSLVSGPISDAIGRRKVPVVVASGLFAIGIAMPWVMPSAMGMYLYAGIAGFGYGVYSSVDQALNVDVLPSKDQAGKDLGILNLSTTLGQMAGPLVMSAIVLHFGYAAAFPTAIVSALVGCVFIMAIRTVK</sequence>
<dbReference type="OrthoDB" id="7584869at2"/>
<feature type="transmembrane region" description="Helical" evidence="6">
    <location>
        <begin position="331"/>
        <end position="350"/>
    </location>
</feature>
<reference evidence="8 9" key="1">
    <citation type="submission" date="2014-03" db="EMBL/GenBank/DDBJ databases">
        <title>Genomics of Bifidobacteria.</title>
        <authorList>
            <person name="Ventura M."/>
            <person name="Milani C."/>
            <person name="Lugli G.A."/>
        </authorList>
    </citation>
    <scope>NUCLEOTIDE SEQUENCE [LARGE SCALE GENOMIC DNA]</scope>
    <source>
        <strain evidence="8 9">DSM 22766</strain>
    </source>
</reference>
<name>A0A086YZK9_9BIFI</name>
<dbReference type="InterPro" id="IPR005829">
    <property type="entry name" value="Sugar_transporter_CS"/>
</dbReference>
<feature type="transmembrane region" description="Helical" evidence="6">
    <location>
        <begin position="265"/>
        <end position="285"/>
    </location>
</feature>
<evidence type="ECO:0000256" key="6">
    <source>
        <dbReference type="SAM" id="Phobius"/>
    </source>
</evidence>
<keyword evidence="9" id="KW-1185">Reference proteome</keyword>
<protein>
    <submittedName>
        <fullName evidence="8">Transporter, major facilitator family protein</fullName>
    </submittedName>
</protein>
<dbReference type="PANTHER" id="PTHR23528">
    <property type="match status" value="1"/>
</dbReference>
<dbReference type="Gene3D" id="1.20.1250.20">
    <property type="entry name" value="MFS general substrate transporter like domains"/>
    <property type="match status" value="2"/>
</dbReference>
<feature type="transmembrane region" description="Helical" evidence="6">
    <location>
        <begin position="356"/>
        <end position="373"/>
    </location>
</feature>
<feature type="transmembrane region" description="Helical" evidence="6">
    <location>
        <begin position="119"/>
        <end position="137"/>
    </location>
</feature>
<gene>
    <name evidence="8" type="ORF">BACT_0409</name>
</gene>
<dbReference type="GO" id="GO:0022857">
    <property type="term" value="F:transmembrane transporter activity"/>
    <property type="evidence" value="ECO:0007669"/>
    <property type="project" value="InterPro"/>
</dbReference>
<evidence type="ECO:0000256" key="1">
    <source>
        <dbReference type="ARBA" id="ARBA00004651"/>
    </source>
</evidence>
<organism evidence="8 9">
    <name type="scientific">Bifidobacterium actinocoloniiforme DSM 22766</name>
    <dbReference type="NCBI Taxonomy" id="1437605"/>
    <lineage>
        <taxon>Bacteria</taxon>
        <taxon>Bacillati</taxon>
        <taxon>Actinomycetota</taxon>
        <taxon>Actinomycetes</taxon>
        <taxon>Bifidobacteriales</taxon>
        <taxon>Bifidobacteriaceae</taxon>
        <taxon>Bifidobacterium</taxon>
    </lineage>
</organism>